<feature type="transmembrane region" description="Helical" evidence="1">
    <location>
        <begin position="99"/>
        <end position="119"/>
    </location>
</feature>
<dbReference type="Pfam" id="PF01569">
    <property type="entry name" value="PAP2"/>
    <property type="match status" value="1"/>
</dbReference>
<dbReference type="EMBL" id="JADNYM010000002">
    <property type="protein sequence ID" value="MBG0738091.1"/>
    <property type="molecule type" value="Genomic_DNA"/>
</dbReference>
<dbReference type="InterPro" id="IPR036938">
    <property type="entry name" value="PAP2/HPO_sf"/>
</dbReference>
<feature type="transmembrane region" description="Helical" evidence="1">
    <location>
        <begin position="73"/>
        <end position="92"/>
    </location>
</feature>
<evidence type="ECO:0000313" key="4">
    <source>
        <dbReference type="Proteomes" id="UP000655366"/>
    </source>
</evidence>
<keyword evidence="4" id="KW-1185">Reference proteome</keyword>
<feature type="transmembrane region" description="Helical" evidence="1">
    <location>
        <begin position="21"/>
        <end position="42"/>
    </location>
</feature>
<sequence>MRSSSPTARKKRQAPQAAQHPVYFWLAAAISVVAGIATYLFYVRTTTGQYIDESALDEAARAQARIGTPSATFLDALPVISVVIAAVVVLFVTLARRRWLSAGVAVAAMIAANLCTQLIKSSLPDRPDRGVLTLGLNSLPSGHSTLAASSAAAVFLVVSPRWRPAVAFFGGSYAVFAGVATLINQWHRPADVITAFLVVAGWTALAGLVIMRTGSSWNVWDGYGEHWAASRLWPFLSVLAGVLAAAVAVLVLRELTPAGGSKVSITDYFWTGVALIVITGYLLTVAGTLLFGMEARRRRRSRRPKT</sequence>
<dbReference type="AlphaFoldDB" id="A0A931CNK0"/>
<gene>
    <name evidence="3" type="ORF">IV500_01405</name>
</gene>
<evidence type="ECO:0000256" key="1">
    <source>
        <dbReference type="SAM" id="Phobius"/>
    </source>
</evidence>
<feature type="transmembrane region" description="Helical" evidence="1">
    <location>
        <begin position="192"/>
        <end position="211"/>
    </location>
</feature>
<feature type="transmembrane region" description="Helical" evidence="1">
    <location>
        <begin position="165"/>
        <end position="186"/>
    </location>
</feature>
<feature type="transmembrane region" description="Helical" evidence="1">
    <location>
        <begin position="272"/>
        <end position="293"/>
    </location>
</feature>
<name>A0A931CNK0_9MICC</name>
<keyword evidence="1" id="KW-0472">Membrane</keyword>
<dbReference type="InterPro" id="IPR000326">
    <property type="entry name" value="PAP2/HPO"/>
</dbReference>
<keyword evidence="1" id="KW-1133">Transmembrane helix</keyword>
<feature type="domain" description="Phosphatidic acid phosphatase type 2/haloperoxidase" evidence="2">
    <location>
        <begin position="126"/>
        <end position="205"/>
    </location>
</feature>
<protein>
    <submittedName>
        <fullName evidence="3">Phosphatase PAP2 family protein</fullName>
    </submittedName>
</protein>
<evidence type="ECO:0000259" key="2">
    <source>
        <dbReference type="Pfam" id="PF01569"/>
    </source>
</evidence>
<dbReference type="SUPFAM" id="SSF48317">
    <property type="entry name" value="Acid phosphatase/Vanadium-dependent haloperoxidase"/>
    <property type="match status" value="1"/>
</dbReference>
<proteinExistence type="predicted"/>
<dbReference type="Proteomes" id="UP000655366">
    <property type="component" value="Unassembled WGS sequence"/>
</dbReference>
<reference evidence="3 4" key="1">
    <citation type="submission" date="2020-11" db="EMBL/GenBank/DDBJ databases">
        <title>Arthrobacter antarcticus sp. nov., isolated from Antarctic Soil.</title>
        <authorList>
            <person name="Li J."/>
        </authorList>
    </citation>
    <scope>NUCLEOTIDE SEQUENCE [LARGE SCALE GENOMIC DNA]</scope>
    <source>
        <strain evidence="3 4">Z1-20</strain>
    </source>
</reference>
<accession>A0A931CNK0</accession>
<dbReference type="RefSeq" id="WP_196395049.1">
    <property type="nucleotide sequence ID" value="NZ_JADNYM010000002.1"/>
</dbReference>
<feature type="transmembrane region" description="Helical" evidence="1">
    <location>
        <begin position="139"/>
        <end position="158"/>
    </location>
</feature>
<feature type="transmembrane region" description="Helical" evidence="1">
    <location>
        <begin position="232"/>
        <end position="252"/>
    </location>
</feature>
<evidence type="ECO:0000313" key="3">
    <source>
        <dbReference type="EMBL" id="MBG0738091.1"/>
    </source>
</evidence>
<comment type="caution">
    <text evidence="3">The sequence shown here is derived from an EMBL/GenBank/DDBJ whole genome shotgun (WGS) entry which is preliminary data.</text>
</comment>
<dbReference type="Gene3D" id="1.20.144.10">
    <property type="entry name" value="Phosphatidic acid phosphatase type 2/haloperoxidase"/>
    <property type="match status" value="1"/>
</dbReference>
<organism evidence="3 4">
    <name type="scientific">Arthrobacter terrae</name>
    <dbReference type="NCBI Taxonomy" id="2935737"/>
    <lineage>
        <taxon>Bacteria</taxon>
        <taxon>Bacillati</taxon>
        <taxon>Actinomycetota</taxon>
        <taxon>Actinomycetes</taxon>
        <taxon>Micrococcales</taxon>
        <taxon>Micrococcaceae</taxon>
        <taxon>Arthrobacter</taxon>
    </lineage>
</organism>
<keyword evidence="1" id="KW-0812">Transmembrane</keyword>